<evidence type="ECO:0000256" key="4">
    <source>
        <dbReference type="ARBA" id="ARBA00022803"/>
    </source>
</evidence>
<gene>
    <name evidence="11" type="ORF">GAYE_PCTG30G0740</name>
</gene>
<dbReference type="EMBL" id="JANCYU010000008">
    <property type="protein sequence ID" value="KAK4522850.1"/>
    <property type="molecule type" value="Genomic_DNA"/>
</dbReference>
<evidence type="ECO:0000256" key="7">
    <source>
        <dbReference type="PROSITE-ProRule" id="PRU00277"/>
    </source>
</evidence>
<evidence type="ECO:0000256" key="9">
    <source>
        <dbReference type="SAM" id="MobiDB-lite"/>
    </source>
</evidence>
<dbReference type="FunFam" id="1.25.40.10:FF:000008">
    <property type="entry name" value="Peptidylprolyl isomerase"/>
    <property type="match status" value="1"/>
</dbReference>
<evidence type="ECO:0000256" key="8">
    <source>
        <dbReference type="PROSITE-ProRule" id="PRU00339"/>
    </source>
</evidence>
<dbReference type="PANTHER" id="PTHR46512:SF9">
    <property type="entry name" value="PEPTIDYLPROLYL ISOMERASE"/>
    <property type="match status" value="1"/>
</dbReference>
<feature type="compositionally biased region" description="Acidic residues" evidence="9">
    <location>
        <begin position="14"/>
        <end position="24"/>
    </location>
</feature>
<comment type="catalytic activity">
    <reaction evidence="1 7">
        <text>[protein]-peptidylproline (omega=180) = [protein]-peptidylproline (omega=0)</text>
        <dbReference type="Rhea" id="RHEA:16237"/>
        <dbReference type="Rhea" id="RHEA-COMP:10747"/>
        <dbReference type="Rhea" id="RHEA-COMP:10748"/>
        <dbReference type="ChEBI" id="CHEBI:83833"/>
        <dbReference type="ChEBI" id="CHEBI:83834"/>
        <dbReference type="EC" id="5.2.1.8"/>
    </reaction>
</comment>
<evidence type="ECO:0000256" key="1">
    <source>
        <dbReference type="ARBA" id="ARBA00000971"/>
    </source>
</evidence>
<keyword evidence="12" id="KW-1185">Reference proteome</keyword>
<dbReference type="InterPro" id="IPR046357">
    <property type="entry name" value="PPIase_dom_sf"/>
</dbReference>
<evidence type="ECO:0000256" key="2">
    <source>
        <dbReference type="ARBA" id="ARBA00013194"/>
    </source>
</evidence>
<evidence type="ECO:0000313" key="12">
    <source>
        <dbReference type="Proteomes" id="UP001300502"/>
    </source>
</evidence>
<keyword evidence="5 7" id="KW-0697">Rotamase</keyword>
<feature type="region of interest" description="Disordered" evidence="9">
    <location>
        <begin position="1"/>
        <end position="35"/>
    </location>
</feature>
<evidence type="ECO:0000313" key="11">
    <source>
        <dbReference type="EMBL" id="KAK4522850.1"/>
    </source>
</evidence>
<dbReference type="InterPro" id="IPR050754">
    <property type="entry name" value="FKBP4/5/8-like"/>
</dbReference>
<feature type="domain" description="PPIase FKBP-type" evidence="10">
    <location>
        <begin position="284"/>
        <end position="373"/>
    </location>
</feature>
<dbReference type="InterPro" id="IPR011990">
    <property type="entry name" value="TPR-like_helical_dom_sf"/>
</dbReference>
<keyword evidence="6 7" id="KW-0413">Isomerase</keyword>
<dbReference type="Proteomes" id="UP001300502">
    <property type="component" value="Unassembled WGS sequence"/>
</dbReference>
<dbReference type="InterPro" id="IPR019734">
    <property type="entry name" value="TPR_rpt"/>
</dbReference>
<dbReference type="SUPFAM" id="SSF54534">
    <property type="entry name" value="FKBP-like"/>
    <property type="match status" value="3"/>
</dbReference>
<feature type="repeat" description="TPR" evidence="8">
    <location>
        <begin position="477"/>
        <end position="510"/>
    </location>
</feature>
<evidence type="ECO:0000259" key="10">
    <source>
        <dbReference type="PROSITE" id="PS50059"/>
    </source>
</evidence>
<proteinExistence type="predicted"/>
<protein>
    <recommendedName>
        <fullName evidence="2 7">peptidylprolyl isomerase</fullName>
        <ecNumber evidence="2 7">5.2.1.8</ecNumber>
    </recommendedName>
</protein>
<dbReference type="AlphaFoldDB" id="A0AAV9I3X3"/>
<dbReference type="GO" id="GO:0003755">
    <property type="term" value="F:peptidyl-prolyl cis-trans isomerase activity"/>
    <property type="evidence" value="ECO:0007669"/>
    <property type="project" value="UniProtKB-KW"/>
</dbReference>
<dbReference type="Pfam" id="PF00254">
    <property type="entry name" value="FKBP_C"/>
    <property type="match status" value="2"/>
</dbReference>
<comment type="caution">
    <text evidence="11">The sequence shown here is derived from an EMBL/GenBank/DDBJ whole genome shotgun (WGS) entry which is preliminary data.</text>
</comment>
<evidence type="ECO:0000256" key="5">
    <source>
        <dbReference type="ARBA" id="ARBA00023110"/>
    </source>
</evidence>
<keyword evidence="3" id="KW-0677">Repeat</keyword>
<dbReference type="FunFam" id="3.10.50.40:FF:000006">
    <property type="entry name" value="Peptidyl-prolyl cis-trans isomerase"/>
    <property type="match status" value="1"/>
</dbReference>
<dbReference type="SMART" id="SM00028">
    <property type="entry name" value="TPR"/>
    <property type="match status" value="3"/>
</dbReference>
<reference evidence="11 12" key="1">
    <citation type="submission" date="2022-07" db="EMBL/GenBank/DDBJ databases">
        <title>Genome-wide signatures of adaptation to extreme environments.</title>
        <authorList>
            <person name="Cho C.H."/>
            <person name="Yoon H.S."/>
        </authorList>
    </citation>
    <scope>NUCLEOTIDE SEQUENCE [LARGE SCALE GENOMIC DNA]</scope>
    <source>
        <strain evidence="11 12">108.79 E11</strain>
    </source>
</reference>
<sequence length="565" mass="63869">MSDDEMMDTSPPMFDEDMSEDDETPVSTKYEGNLTSDGGVEKVILKQGEGYKRPEKGDEVRVHYIGRLQDAEEVFDSSYDRGEPLKFTLGSGQVIKGWDVAVATMKKGEKAKVTIKPEYGYGESGMPPKIPGNATLVFEMELVDWTSVKDMFGDGKVIKYILEEGTGWERPQAKSEVFVNIKAKTGDNRILWEQHEMSFIIGEHQIAEFLEKAIKDMKKSSKVRLVCKDDRIRVPGLPFQVPSDIESLEYELELVRWNKVEDVSKDGGVVKKTIKEGEGWEKPSDETKAIVNMIIKDSESQKIIEEKTNFELIVGDGVVMEGVDLALETMKKGEKAIVTISPNYAYQGAGMEVPPGVSRDATVQVELELVSFERAKESWNLSKEEKIENSMRIKEKGNELFKSGRYKLAKKKYEKVISDLEFDVRNKSDLNTEQKQQGKSILLQTYLNLAACEEKLGNPNGVLKQCNKGLELDSINVKALFRRASAYLRMSEVLLAEKDLKRALELDPSNVALKKKMRELRQVKAEQDAKDRRLFGNMFARLGQIEDDIHKKSNEETKAKEITAS</sequence>
<dbReference type="PROSITE" id="PS50059">
    <property type="entry name" value="FKBP_PPIASE"/>
    <property type="match status" value="2"/>
</dbReference>
<dbReference type="PANTHER" id="PTHR46512">
    <property type="entry name" value="PEPTIDYLPROLYL ISOMERASE"/>
    <property type="match status" value="1"/>
</dbReference>
<dbReference type="EC" id="5.2.1.8" evidence="2 7"/>
<organism evidence="11 12">
    <name type="scientific">Galdieria yellowstonensis</name>
    <dbReference type="NCBI Taxonomy" id="3028027"/>
    <lineage>
        <taxon>Eukaryota</taxon>
        <taxon>Rhodophyta</taxon>
        <taxon>Bangiophyceae</taxon>
        <taxon>Galdieriales</taxon>
        <taxon>Galdieriaceae</taxon>
        <taxon>Galdieria</taxon>
    </lineage>
</organism>
<dbReference type="InterPro" id="IPR001179">
    <property type="entry name" value="PPIase_FKBP_dom"/>
</dbReference>
<accession>A0AAV9I3X3</accession>
<name>A0AAV9I3X3_9RHOD</name>
<keyword evidence="4 8" id="KW-0802">TPR repeat</keyword>
<dbReference type="Gene3D" id="3.10.50.40">
    <property type="match status" value="3"/>
</dbReference>
<dbReference type="Gene3D" id="1.25.40.10">
    <property type="entry name" value="Tetratricopeptide repeat domain"/>
    <property type="match status" value="1"/>
</dbReference>
<dbReference type="SUPFAM" id="SSF48452">
    <property type="entry name" value="TPR-like"/>
    <property type="match status" value="1"/>
</dbReference>
<feature type="domain" description="PPIase FKBP-type" evidence="10">
    <location>
        <begin position="57"/>
        <end position="146"/>
    </location>
</feature>
<evidence type="ECO:0000256" key="3">
    <source>
        <dbReference type="ARBA" id="ARBA00022737"/>
    </source>
</evidence>
<evidence type="ECO:0000256" key="6">
    <source>
        <dbReference type="ARBA" id="ARBA00023235"/>
    </source>
</evidence>
<dbReference type="PROSITE" id="PS50005">
    <property type="entry name" value="TPR"/>
    <property type="match status" value="1"/>
</dbReference>